<dbReference type="OrthoDB" id="1742084at2759"/>
<dbReference type="Proteomes" id="UP000616769">
    <property type="component" value="Unassembled WGS sequence"/>
</dbReference>
<feature type="region of interest" description="Disordered" evidence="2">
    <location>
        <begin position="482"/>
        <end position="501"/>
    </location>
</feature>
<name>A0A132A1Y1_SARSC</name>
<reference evidence="3 4" key="1">
    <citation type="journal article" date="2015" name="Parasit. Vectors">
        <title>Draft genome of the scabies mite.</title>
        <authorList>
            <person name="Rider S.D.Jr."/>
            <person name="Morgan M.S."/>
            <person name="Arlian L.G."/>
        </authorList>
    </citation>
    <scope>NUCLEOTIDE SEQUENCE [LARGE SCALE GENOMIC DNA]</scope>
    <source>
        <strain evidence="3">Arlian Lab</strain>
    </source>
</reference>
<dbReference type="SUPFAM" id="SSF47370">
    <property type="entry name" value="Bromodomain"/>
    <property type="match status" value="1"/>
</dbReference>
<feature type="region of interest" description="Disordered" evidence="2">
    <location>
        <begin position="400"/>
        <end position="422"/>
    </location>
</feature>
<evidence type="ECO:0000256" key="1">
    <source>
        <dbReference type="ARBA" id="ARBA00023117"/>
    </source>
</evidence>
<comment type="caution">
    <text evidence="3">The sequence shown here is derived from an EMBL/GenBank/DDBJ whole genome shotgun (WGS) entry which is preliminary data.</text>
</comment>
<dbReference type="EMBL" id="JXLN01010013">
    <property type="protein sequence ID" value="KPM04931.1"/>
    <property type="molecule type" value="Genomic_DNA"/>
</dbReference>
<dbReference type="GO" id="GO:0035267">
    <property type="term" value="C:NuA4 histone acetyltransferase complex"/>
    <property type="evidence" value="ECO:0007669"/>
    <property type="project" value="TreeGrafter"/>
</dbReference>
<dbReference type="VEuPathDB" id="VectorBase:SSCA009998"/>
<evidence type="ECO:0000256" key="2">
    <source>
        <dbReference type="SAM" id="MobiDB-lite"/>
    </source>
</evidence>
<dbReference type="InterPro" id="IPR001487">
    <property type="entry name" value="Bromodomain"/>
</dbReference>
<dbReference type="InterPro" id="IPR036427">
    <property type="entry name" value="Bromodomain-like_sf"/>
</dbReference>
<protein>
    <submittedName>
        <fullName evidence="3">Bromodomain-containing 8-like protein</fullName>
    </submittedName>
</protein>
<dbReference type="PANTHER" id="PTHR15398">
    <property type="entry name" value="BROMODOMAIN-CONTAINING PROTEIN 8"/>
    <property type="match status" value="1"/>
</dbReference>
<keyword evidence="1" id="KW-0103">Bromodomain</keyword>
<accession>A0A132A1Y1</accession>
<sequence>MNRLRLKQEPVDDWSNREKLALAICVQKLGNQNWGPIVRLLKANFSESNRPTNWFMPKFCALQYNDMLDKIEVPKRKRGERGEDTTQDLIVKHYTNKRLEELETSLKKKFHEIVEVDKTLKILKSRRYDEEFFVKIREEIKEDERKKIENQIALETQLKDREIKLAQISAKFRNSLKPMKIDSPLKDITKETIDVRADKESSAATSIIERRVDECPNEKYKDVEMKVGEMKSEDHTPTVVNVELNEEVSLQTPSKNDEQLIYPKDPSESVTETSDLEVETITDETEIAVPQEIIEQESSRVDETATIESEEVFVKNEAAVPDEKVISNNLLPENIANDEEKSKQETENIGPDLEEKIEEKIKIEQDESLLIENDDSVKVEAFKDFTKIESEDIKDEAITEDELTQPEKTIRRKRKRSNPTSTTIIQTRSTRSSFVNSNAIVQLPLETIEVQPVIVKEEIRSNVSKKKINVNIIEEKNIESNAVGDSSEKESSDAPSPMDSIYIKTSDITDTDTKWRRKSLLLLKNIQNHQSFPLISKLNQDSEIFNAIHKKITLDTIRNSIHNNQIRTNDELKRDLMILFTNSVLINKNKSEKQQLIKFSKESLNLFETTIEMKSKNREKSYTPEIFNSTLLFIDRT</sequence>
<gene>
    <name evidence="3" type="ORF">QR98_0033860</name>
</gene>
<dbReference type="Gene3D" id="1.20.920.10">
    <property type="entry name" value="Bromodomain-like"/>
    <property type="match status" value="1"/>
</dbReference>
<feature type="region of interest" description="Disordered" evidence="2">
    <location>
        <begin position="251"/>
        <end position="275"/>
    </location>
</feature>
<dbReference type="AlphaFoldDB" id="A0A132A1Y1"/>
<organism evidence="3 4">
    <name type="scientific">Sarcoptes scabiei</name>
    <name type="common">Itch mite</name>
    <name type="synonym">Acarus scabiei</name>
    <dbReference type="NCBI Taxonomy" id="52283"/>
    <lineage>
        <taxon>Eukaryota</taxon>
        <taxon>Metazoa</taxon>
        <taxon>Ecdysozoa</taxon>
        <taxon>Arthropoda</taxon>
        <taxon>Chelicerata</taxon>
        <taxon>Arachnida</taxon>
        <taxon>Acari</taxon>
        <taxon>Acariformes</taxon>
        <taxon>Sarcoptiformes</taxon>
        <taxon>Astigmata</taxon>
        <taxon>Psoroptidia</taxon>
        <taxon>Sarcoptoidea</taxon>
        <taxon>Sarcoptidae</taxon>
        <taxon>Sarcoptinae</taxon>
        <taxon>Sarcoptes</taxon>
    </lineage>
</organism>
<proteinExistence type="predicted"/>
<evidence type="ECO:0000313" key="4">
    <source>
        <dbReference type="Proteomes" id="UP000616769"/>
    </source>
</evidence>
<evidence type="ECO:0000313" key="3">
    <source>
        <dbReference type="EMBL" id="KPM04931.1"/>
    </source>
</evidence>
<dbReference type="Pfam" id="PF00439">
    <property type="entry name" value="Bromodomain"/>
    <property type="match status" value="1"/>
</dbReference>
<dbReference type="PANTHER" id="PTHR15398:SF4">
    <property type="entry name" value="BROMODOMAIN-CONTAINING PROTEIN 8 ISOFORM X1"/>
    <property type="match status" value="1"/>
</dbReference>